<feature type="chain" id="PRO_5031103478" evidence="7">
    <location>
        <begin position="17"/>
        <end position="133"/>
    </location>
</feature>
<dbReference type="InterPro" id="IPR005496">
    <property type="entry name" value="Integral_membrane_TerC"/>
</dbReference>
<evidence type="ECO:0000256" key="4">
    <source>
        <dbReference type="ARBA" id="ARBA00023136"/>
    </source>
</evidence>
<evidence type="ECO:0000256" key="3">
    <source>
        <dbReference type="ARBA" id="ARBA00022989"/>
    </source>
</evidence>
<accession>A0A7S3AWL2</accession>
<evidence type="ECO:0000256" key="7">
    <source>
        <dbReference type="SAM" id="SignalP"/>
    </source>
</evidence>
<feature type="signal peptide" evidence="7">
    <location>
        <begin position="1"/>
        <end position="16"/>
    </location>
</feature>
<keyword evidence="3 6" id="KW-1133">Transmembrane helix</keyword>
<feature type="transmembrane region" description="Helical" evidence="6">
    <location>
        <begin position="63"/>
        <end position="83"/>
    </location>
</feature>
<dbReference type="EMBL" id="HBHX01033072">
    <property type="protein sequence ID" value="CAE0117684.1"/>
    <property type="molecule type" value="Transcribed_RNA"/>
</dbReference>
<keyword evidence="7" id="KW-0732">Signal</keyword>
<dbReference type="PANTHER" id="PTHR30238:SF0">
    <property type="entry name" value="THYLAKOID MEMBRANE PROTEIN TERC, CHLOROPLASTIC"/>
    <property type="match status" value="1"/>
</dbReference>
<feature type="compositionally biased region" description="Basic and acidic residues" evidence="5">
    <location>
        <begin position="120"/>
        <end position="133"/>
    </location>
</feature>
<gene>
    <name evidence="8" type="ORF">HERI1096_LOCUS18383</name>
</gene>
<evidence type="ECO:0000256" key="2">
    <source>
        <dbReference type="ARBA" id="ARBA00022692"/>
    </source>
</evidence>
<feature type="transmembrane region" description="Helical" evidence="6">
    <location>
        <begin position="89"/>
        <end position="107"/>
    </location>
</feature>
<organism evidence="8">
    <name type="scientific">Haptolina ericina</name>
    <dbReference type="NCBI Taxonomy" id="156174"/>
    <lineage>
        <taxon>Eukaryota</taxon>
        <taxon>Haptista</taxon>
        <taxon>Haptophyta</taxon>
        <taxon>Prymnesiophyceae</taxon>
        <taxon>Prymnesiales</taxon>
        <taxon>Prymnesiaceae</taxon>
        <taxon>Haptolina</taxon>
    </lineage>
</organism>
<keyword evidence="2 6" id="KW-0812">Transmembrane</keyword>
<feature type="region of interest" description="Disordered" evidence="5">
    <location>
        <begin position="112"/>
        <end position="133"/>
    </location>
</feature>
<proteinExistence type="predicted"/>
<protein>
    <submittedName>
        <fullName evidence="8">Uncharacterized protein</fullName>
    </submittedName>
</protein>
<sequence length="133" mass="14388">MLVVLICIELSDVIFAVDSIPAVLGITQDPFIVYTSNAFALLALRSLYLLLSRSLQQLHYLRHAVALILGFVGMKMILDFVHIEISSSLSLAVILSLLAGGTIASIIRNNSRKANGSGSQDDHLLDEKLSHSA</sequence>
<dbReference type="Pfam" id="PF03741">
    <property type="entry name" value="TerC"/>
    <property type="match status" value="1"/>
</dbReference>
<evidence type="ECO:0000256" key="1">
    <source>
        <dbReference type="ARBA" id="ARBA00004141"/>
    </source>
</evidence>
<evidence type="ECO:0000256" key="5">
    <source>
        <dbReference type="SAM" id="MobiDB-lite"/>
    </source>
</evidence>
<dbReference type="PANTHER" id="PTHR30238">
    <property type="entry name" value="MEMBRANE BOUND PREDICTED REDOX MODULATOR"/>
    <property type="match status" value="1"/>
</dbReference>
<evidence type="ECO:0000313" key="8">
    <source>
        <dbReference type="EMBL" id="CAE0117684.1"/>
    </source>
</evidence>
<keyword evidence="4 6" id="KW-0472">Membrane</keyword>
<name>A0A7S3AWL2_9EUKA</name>
<comment type="subcellular location">
    <subcellularLocation>
        <location evidence="1">Membrane</location>
        <topology evidence="1">Multi-pass membrane protein</topology>
    </subcellularLocation>
</comment>
<reference evidence="8" key="1">
    <citation type="submission" date="2021-01" db="EMBL/GenBank/DDBJ databases">
        <authorList>
            <person name="Corre E."/>
            <person name="Pelletier E."/>
            <person name="Niang G."/>
            <person name="Scheremetjew M."/>
            <person name="Finn R."/>
            <person name="Kale V."/>
            <person name="Holt S."/>
            <person name="Cochrane G."/>
            <person name="Meng A."/>
            <person name="Brown T."/>
            <person name="Cohen L."/>
        </authorList>
    </citation>
    <scope>NUCLEOTIDE SEQUENCE</scope>
    <source>
        <strain evidence="8">CCMP281</strain>
    </source>
</reference>
<dbReference type="GO" id="GO:0016020">
    <property type="term" value="C:membrane"/>
    <property type="evidence" value="ECO:0007669"/>
    <property type="project" value="UniProtKB-SubCell"/>
</dbReference>
<feature type="transmembrane region" description="Helical" evidence="6">
    <location>
        <begin position="32"/>
        <end position="51"/>
    </location>
</feature>
<dbReference type="AlphaFoldDB" id="A0A7S3AWL2"/>
<evidence type="ECO:0000256" key="6">
    <source>
        <dbReference type="SAM" id="Phobius"/>
    </source>
</evidence>